<evidence type="ECO:0000256" key="2">
    <source>
        <dbReference type="SAM" id="SignalP"/>
    </source>
</evidence>
<reference evidence="3" key="1">
    <citation type="journal article" date="2023" name="G3 (Bethesda)">
        <title>Whole genome assemblies of Zophobas morio and Tenebrio molitor.</title>
        <authorList>
            <person name="Kaur S."/>
            <person name="Stinson S.A."/>
            <person name="diCenzo G.C."/>
        </authorList>
    </citation>
    <scope>NUCLEOTIDE SEQUENCE</scope>
    <source>
        <strain evidence="3">QUZm001</strain>
    </source>
</reference>
<proteinExistence type="predicted"/>
<dbReference type="EMBL" id="JALNTZ010000001">
    <property type="protein sequence ID" value="KAJ3664881.1"/>
    <property type="molecule type" value="Genomic_DNA"/>
</dbReference>
<keyword evidence="4" id="KW-1185">Reference proteome</keyword>
<evidence type="ECO:0000313" key="4">
    <source>
        <dbReference type="Proteomes" id="UP001168821"/>
    </source>
</evidence>
<keyword evidence="1" id="KW-0472">Membrane</keyword>
<accession>A0AA38MQK7</accession>
<keyword evidence="1" id="KW-0812">Transmembrane</keyword>
<keyword evidence="1" id="KW-1133">Transmembrane helix</keyword>
<keyword evidence="2" id="KW-0732">Signal</keyword>
<feature type="chain" id="PRO_5041311355" description="CX domain-containing protein" evidence="2">
    <location>
        <begin position="23"/>
        <end position="204"/>
    </location>
</feature>
<feature type="signal peptide" evidence="2">
    <location>
        <begin position="1"/>
        <end position="22"/>
    </location>
</feature>
<protein>
    <recommendedName>
        <fullName evidence="5">CX domain-containing protein</fullName>
    </recommendedName>
</protein>
<name>A0AA38MQK7_9CUCU</name>
<evidence type="ECO:0000256" key="1">
    <source>
        <dbReference type="SAM" id="Phobius"/>
    </source>
</evidence>
<dbReference type="Proteomes" id="UP001168821">
    <property type="component" value="Unassembled WGS sequence"/>
</dbReference>
<organism evidence="3 4">
    <name type="scientific">Zophobas morio</name>
    <dbReference type="NCBI Taxonomy" id="2755281"/>
    <lineage>
        <taxon>Eukaryota</taxon>
        <taxon>Metazoa</taxon>
        <taxon>Ecdysozoa</taxon>
        <taxon>Arthropoda</taxon>
        <taxon>Hexapoda</taxon>
        <taxon>Insecta</taxon>
        <taxon>Pterygota</taxon>
        <taxon>Neoptera</taxon>
        <taxon>Endopterygota</taxon>
        <taxon>Coleoptera</taxon>
        <taxon>Polyphaga</taxon>
        <taxon>Cucujiformia</taxon>
        <taxon>Tenebrionidae</taxon>
        <taxon>Zophobas</taxon>
    </lineage>
</organism>
<sequence length="204" mass="23079">MSILDVVLLVAYVLCQITTIMASEFCLFEEKPKAILPDASNSSPNYKVVYCDTRHQQCCEKGCCPLDTSPELTLQVGSSGRLSPFVWFLVILITVGYVYFCLRYCFKKLCKQRTRDPSVTISRANTQPQEMSLMLSFNQNTEGLERFNFDNAHIHVPFIPTTPVTPPPAYVTLTPPPTYNVAIHFPSLQKEKIVEVDETKEDSK</sequence>
<feature type="transmembrane region" description="Helical" evidence="1">
    <location>
        <begin position="85"/>
        <end position="106"/>
    </location>
</feature>
<evidence type="ECO:0000313" key="3">
    <source>
        <dbReference type="EMBL" id="KAJ3664881.1"/>
    </source>
</evidence>
<comment type="caution">
    <text evidence="3">The sequence shown here is derived from an EMBL/GenBank/DDBJ whole genome shotgun (WGS) entry which is preliminary data.</text>
</comment>
<gene>
    <name evidence="3" type="ORF">Zmor_000417</name>
</gene>
<evidence type="ECO:0008006" key="5">
    <source>
        <dbReference type="Google" id="ProtNLM"/>
    </source>
</evidence>
<dbReference type="AlphaFoldDB" id="A0AA38MQK7"/>